<name>A0A0M3I813_ASCLU</name>
<accession>A0A0M3I813</accession>
<dbReference type="WBParaSite" id="ALUE_0001341701-mRNA-1">
    <property type="protein sequence ID" value="ALUE_0001341701-mRNA-1"/>
    <property type="gene ID" value="ALUE_0001341701"/>
</dbReference>
<evidence type="ECO:0000313" key="2">
    <source>
        <dbReference type="Proteomes" id="UP000036681"/>
    </source>
</evidence>
<reference evidence="3" key="1">
    <citation type="submission" date="2017-02" db="UniProtKB">
        <authorList>
            <consortium name="WormBaseParasite"/>
        </authorList>
    </citation>
    <scope>IDENTIFICATION</scope>
</reference>
<protein>
    <submittedName>
        <fullName evidence="3">Dirigent protein</fullName>
    </submittedName>
</protein>
<evidence type="ECO:0000256" key="1">
    <source>
        <dbReference type="SAM" id="MobiDB-lite"/>
    </source>
</evidence>
<keyword evidence="2" id="KW-1185">Reference proteome</keyword>
<sequence>MAGVNSEAASYISSNAYVKAGEEQTGILVIVFRSSPTQRFMLVSREDARLVQGIRSGVGTLSHRRDEERPRVLGERRGSGHSATKMSQ</sequence>
<proteinExistence type="predicted"/>
<feature type="region of interest" description="Disordered" evidence="1">
    <location>
        <begin position="60"/>
        <end position="88"/>
    </location>
</feature>
<dbReference type="AlphaFoldDB" id="A0A0M3I813"/>
<dbReference type="Proteomes" id="UP000036681">
    <property type="component" value="Unplaced"/>
</dbReference>
<evidence type="ECO:0000313" key="3">
    <source>
        <dbReference type="WBParaSite" id="ALUE_0001341701-mRNA-1"/>
    </source>
</evidence>
<feature type="compositionally biased region" description="Basic and acidic residues" evidence="1">
    <location>
        <begin position="63"/>
        <end position="78"/>
    </location>
</feature>
<organism evidence="2 3">
    <name type="scientific">Ascaris lumbricoides</name>
    <name type="common">Giant roundworm</name>
    <dbReference type="NCBI Taxonomy" id="6252"/>
    <lineage>
        <taxon>Eukaryota</taxon>
        <taxon>Metazoa</taxon>
        <taxon>Ecdysozoa</taxon>
        <taxon>Nematoda</taxon>
        <taxon>Chromadorea</taxon>
        <taxon>Rhabditida</taxon>
        <taxon>Spirurina</taxon>
        <taxon>Ascaridomorpha</taxon>
        <taxon>Ascaridoidea</taxon>
        <taxon>Ascarididae</taxon>
        <taxon>Ascaris</taxon>
    </lineage>
</organism>